<evidence type="ECO:0000256" key="1">
    <source>
        <dbReference type="SAM" id="MobiDB-lite"/>
    </source>
</evidence>
<sequence length="50" mass="5258">MTEDHSRDDDDRVHAESPAEGDPDADPADIRVHSQDPAEGADDDGAAAKS</sequence>
<feature type="compositionally biased region" description="Acidic residues" evidence="1">
    <location>
        <begin position="39"/>
        <end position="50"/>
    </location>
</feature>
<comment type="caution">
    <text evidence="2">The sequence shown here is derived from an EMBL/GenBank/DDBJ whole genome shotgun (WGS) entry which is preliminary data.</text>
</comment>
<proteinExistence type="predicted"/>
<protein>
    <submittedName>
        <fullName evidence="2">Uncharacterized protein</fullName>
    </submittedName>
</protein>
<feature type="compositionally biased region" description="Basic and acidic residues" evidence="1">
    <location>
        <begin position="1"/>
        <end position="17"/>
    </location>
</feature>
<evidence type="ECO:0000313" key="3">
    <source>
        <dbReference type="Proteomes" id="UP000643279"/>
    </source>
</evidence>
<gene>
    <name evidence="2" type="ORF">GCM10007170_37990</name>
</gene>
<feature type="region of interest" description="Disordered" evidence="1">
    <location>
        <begin position="1"/>
        <end position="50"/>
    </location>
</feature>
<reference evidence="3" key="1">
    <citation type="journal article" date="2019" name="Int. J. Syst. Evol. Microbiol.">
        <title>The Global Catalogue of Microorganisms (GCM) 10K type strain sequencing project: providing services to taxonomists for standard genome sequencing and annotation.</title>
        <authorList>
            <consortium name="The Broad Institute Genomics Platform"/>
            <consortium name="The Broad Institute Genome Sequencing Center for Infectious Disease"/>
            <person name="Wu L."/>
            <person name="Ma J."/>
        </authorList>
    </citation>
    <scope>NUCLEOTIDE SEQUENCE [LARGE SCALE GENOMIC DNA]</scope>
    <source>
        <strain evidence="3">CGMCC 1.12778</strain>
    </source>
</reference>
<name>A0ABQ2B0L0_9MICC</name>
<dbReference type="EMBL" id="BMFW01000027">
    <property type="protein sequence ID" value="GGI00563.1"/>
    <property type="molecule type" value="Genomic_DNA"/>
</dbReference>
<dbReference type="Proteomes" id="UP000643279">
    <property type="component" value="Unassembled WGS sequence"/>
</dbReference>
<keyword evidence="3" id="KW-1185">Reference proteome</keyword>
<organism evidence="2 3">
    <name type="scientific">Arthrobacter liuii</name>
    <dbReference type="NCBI Taxonomy" id="1476996"/>
    <lineage>
        <taxon>Bacteria</taxon>
        <taxon>Bacillati</taxon>
        <taxon>Actinomycetota</taxon>
        <taxon>Actinomycetes</taxon>
        <taxon>Micrococcales</taxon>
        <taxon>Micrococcaceae</taxon>
        <taxon>Arthrobacter</taxon>
    </lineage>
</organism>
<dbReference type="RefSeq" id="WP_188573096.1">
    <property type="nucleotide sequence ID" value="NZ_BMFW01000027.1"/>
</dbReference>
<accession>A0ABQ2B0L0</accession>
<evidence type="ECO:0000313" key="2">
    <source>
        <dbReference type="EMBL" id="GGI00563.1"/>
    </source>
</evidence>